<comment type="catalytic activity">
    <reaction evidence="14">
        <text>acetylpyruvate + H2O = acetate + pyruvate + H(+)</text>
        <dbReference type="Rhea" id="RHEA:16097"/>
        <dbReference type="ChEBI" id="CHEBI:15360"/>
        <dbReference type="ChEBI" id="CHEBI:15361"/>
        <dbReference type="ChEBI" id="CHEBI:15377"/>
        <dbReference type="ChEBI" id="CHEBI:15378"/>
        <dbReference type="ChEBI" id="CHEBI:30089"/>
    </reaction>
</comment>
<evidence type="ECO:0000256" key="8">
    <source>
        <dbReference type="ARBA" id="ARBA00044911"/>
    </source>
</evidence>
<dbReference type="PANTHER" id="PTHR11820">
    <property type="entry name" value="ACYLPYRUVASE"/>
    <property type="match status" value="1"/>
</dbReference>
<reference evidence="16" key="1">
    <citation type="journal article" date="2023" name="Mol. Biol. Evol.">
        <title>Third-Generation Sequencing Reveals the Adaptive Role of the Epigenome in Three Deep-Sea Polychaetes.</title>
        <authorList>
            <person name="Perez M."/>
            <person name="Aroh O."/>
            <person name="Sun Y."/>
            <person name="Lan Y."/>
            <person name="Juniper S.K."/>
            <person name="Young C.R."/>
            <person name="Angers B."/>
            <person name="Qian P.Y."/>
        </authorList>
    </citation>
    <scope>NUCLEOTIDE SEQUENCE</scope>
    <source>
        <strain evidence="16">P08H-3</strain>
    </source>
</reference>
<dbReference type="EC" id="4.1.1.112" evidence="2"/>
<evidence type="ECO:0000313" key="17">
    <source>
        <dbReference type="Proteomes" id="UP001208570"/>
    </source>
</evidence>
<keyword evidence="17" id="KW-1185">Reference proteome</keyword>
<evidence type="ECO:0000256" key="7">
    <source>
        <dbReference type="ARBA" id="ARBA00044830"/>
    </source>
</evidence>
<dbReference type="InterPro" id="IPR011234">
    <property type="entry name" value="Fumarylacetoacetase-like_C"/>
</dbReference>
<comment type="catalytic activity">
    <reaction evidence="8">
        <text>oxaloacetate = enol-oxaloacetate</text>
        <dbReference type="Rhea" id="RHEA:16021"/>
        <dbReference type="ChEBI" id="CHEBI:16452"/>
        <dbReference type="ChEBI" id="CHEBI:17479"/>
        <dbReference type="EC" id="5.3.2.2"/>
    </reaction>
    <physiologicalReaction direction="right-to-left" evidence="8">
        <dbReference type="Rhea" id="RHEA:16023"/>
    </physiologicalReaction>
</comment>
<evidence type="ECO:0000313" key="16">
    <source>
        <dbReference type="EMBL" id="KAK2154215.1"/>
    </source>
</evidence>
<dbReference type="InterPro" id="IPR036663">
    <property type="entry name" value="Fumarylacetoacetase_C_sf"/>
</dbReference>
<dbReference type="Pfam" id="PF01557">
    <property type="entry name" value="FAA_hydrolase"/>
    <property type="match status" value="1"/>
</dbReference>
<feature type="domain" description="Fumarylacetoacetase-like C-terminal" evidence="15">
    <location>
        <begin position="14"/>
        <end position="212"/>
    </location>
</feature>
<evidence type="ECO:0000256" key="10">
    <source>
        <dbReference type="ARBA" id="ARBA00044980"/>
    </source>
</evidence>
<dbReference type="GO" id="GO:0019752">
    <property type="term" value="P:carboxylic acid metabolic process"/>
    <property type="evidence" value="ECO:0007669"/>
    <property type="project" value="UniProtKB-ARBA"/>
</dbReference>
<name>A0AAD9JL40_9ANNE</name>
<dbReference type="GO" id="GO:0018773">
    <property type="term" value="F:acetylpyruvate hydrolase activity"/>
    <property type="evidence" value="ECO:0007669"/>
    <property type="project" value="TreeGrafter"/>
</dbReference>
<accession>A0AAD9JL40</accession>
<proteinExistence type="inferred from homology"/>
<protein>
    <recommendedName>
        <fullName evidence="10">Oxaloacetate tautomerase FAHD1, mitochondrial</fullName>
        <ecNumber evidence="5">3.7.1.5</ecNumber>
        <ecNumber evidence="2">4.1.1.112</ecNumber>
        <ecNumber evidence="9">5.3.2.2</ecNumber>
    </recommendedName>
    <alternativeName>
        <fullName evidence="7">Acylpyruvase FAHD1</fullName>
    </alternativeName>
    <alternativeName>
        <fullName evidence="6">Fumarylacetoacetate hydrolase domain-containing protein 1</fullName>
    </alternativeName>
    <alternativeName>
        <fullName evidence="4">Oxaloacetate decarboxylase</fullName>
    </alternativeName>
</protein>
<dbReference type="GO" id="GO:0008948">
    <property type="term" value="F:oxaloacetate decarboxylase activity"/>
    <property type="evidence" value="ECO:0007669"/>
    <property type="project" value="UniProtKB-EC"/>
</dbReference>
<evidence type="ECO:0000256" key="11">
    <source>
        <dbReference type="ARBA" id="ARBA00047858"/>
    </source>
</evidence>
<comment type="catalytic activity">
    <reaction evidence="12">
        <text>3-fumarylpyruvate + H2O = fumarate + pyruvate + H(+)</text>
        <dbReference type="Rhea" id="RHEA:26168"/>
        <dbReference type="ChEBI" id="CHEBI:15361"/>
        <dbReference type="ChEBI" id="CHEBI:15377"/>
        <dbReference type="ChEBI" id="CHEBI:15378"/>
        <dbReference type="ChEBI" id="CHEBI:16854"/>
        <dbReference type="ChEBI" id="CHEBI:29806"/>
    </reaction>
</comment>
<dbReference type="EMBL" id="JAODUP010000274">
    <property type="protein sequence ID" value="KAK2154215.1"/>
    <property type="molecule type" value="Genomic_DNA"/>
</dbReference>
<keyword evidence="3" id="KW-0479">Metal-binding</keyword>
<comment type="caution">
    <text evidence="16">The sequence shown here is derived from an EMBL/GenBank/DDBJ whole genome shotgun (WGS) entry which is preliminary data.</text>
</comment>
<dbReference type="EC" id="3.7.1.5" evidence="5"/>
<dbReference type="GO" id="GO:0046872">
    <property type="term" value="F:metal ion binding"/>
    <property type="evidence" value="ECO:0007669"/>
    <property type="project" value="UniProtKB-KW"/>
</dbReference>
<dbReference type="EC" id="5.3.2.2" evidence="9"/>
<dbReference type="SUPFAM" id="SSF56529">
    <property type="entry name" value="FAH"/>
    <property type="match status" value="1"/>
</dbReference>
<gene>
    <name evidence="16" type="ORF">LSH36_274g01052</name>
</gene>
<evidence type="ECO:0000256" key="2">
    <source>
        <dbReference type="ARBA" id="ARBA00012947"/>
    </source>
</evidence>
<comment type="similarity">
    <text evidence="1">Belongs to the FAH family.</text>
</comment>
<evidence type="ECO:0000256" key="9">
    <source>
        <dbReference type="ARBA" id="ARBA00044973"/>
    </source>
</evidence>
<evidence type="ECO:0000256" key="12">
    <source>
        <dbReference type="ARBA" id="ARBA00047963"/>
    </source>
</evidence>
<organism evidence="16 17">
    <name type="scientific">Paralvinella palmiformis</name>
    <dbReference type="NCBI Taxonomy" id="53620"/>
    <lineage>
        <taxon>Eukaryota</taxon>
        <taxon>Metazoa</taxon>
        <taxon>Spiralia</taxon>
        <taxon>Lophotrochozoa</taxon>
        <taxon>Annelida</taxon>
        <taxon>Polychaeta</taxon>
        <taxon>Sedentaria</taxon>
        <taxon>Canalipalpata</taxon>
        <taxon>Terebellida</taxon>
        <taxon>Terebelliformia</taxon>
        <taxon>Alvinellidae</taxon>
        <taxon>Paralvinella</taxon>
    </lineage>
</organism>
<evidence type="ECO:0000256" key="5">
    <source>
        <dbReference type="ARBA" id="ARBA00039040"/>
    </source>
</evidence>
<evidence type="ECO:0000256" key="6">
    <source>
        <dbReference type="ARBA" id="ARBA00042340"/>
    </source>
</evidence>
<dbReference type="AlphaFoldDB" id="A0AAD9JL40"/>
<evidence type="ECO:0000256" key="4">
    <source>
        <dbReference type="ARBA" id="ARBA00032305"/>
    </source>
</evidence>
<evidence type="ECO:0000256" key="1">
    <source>
        <dbReference type="ARBA" id="ARBA00010211"/>
    </source>
</evidence>
<dbReference type="GO" id="GO:0050163">
    <property type="term" value="F:oxaloacetate tautomerase activity"/>
    <property type="evidence" value="ECO:0007669"/>
    <property type="project" value="UniProtKB-EC"/>
</dbReference>
<comment type="catalytic activity">
    <reaction evidence="13">
        <text>oxaloacetate + H(+) = pyruvate + CO2</text>
        <dbReference type="Rhea" id="RHEA:15641"/>
        <dbReference type="ChEBI" id="CHEBI:15361"/>
        <dbReference type="ChEBI" id="CHEBI:15378"/>
        <dbReference type="ChEBI" id="CHEBI:16452"/>
        <dbReference type="ChEBI" id="CHEBI:16526"/>
        <dbReference type="EC" id="4.1.1.112"/>
    </reaction>
</comment>
<dbReference type="GO" id="GO:0047621">
    <property type="term" value="F:acylpyruvate hydrolase activity"/>
    <property type="evidence" value="ECO:0007669"/>
    <property type="project" value="UniProtKB-EC"/>
</dbReference>
<dbReference type="Proteomes" id="UP001208570">
    <property type="component" value="Unassembled WGS sequence"/>
</dbReference>
<evidence type="ECO:0000256" key="14">
    <source>
        <dbReference type="ARBA" id="ARBA00048846"/>
    </source>
</evidence>
<evidence type="ECO:0000259" key="15">
    <source>
        <dbReference type="Pfam" id="PF01557"/>
    </source>
</evidence>
<dbReference type="PANTHER" id="PTHR11820:SF7">
    <property type="entry name" value="ACYLPYRUVASE FAHD1, MITOCHONDRIAL"/>
    <property type="match status" value="1"/>
</dbReference>
<comment type="catalytic activity">
    <reaction evidence="11">
        <text>a 3-acylpyruvate + H2O = a carboxylate + pyruvate + H(+)</text>
        <dbReference type="Rhea" id="RHEA:19009"/>
        <dbReference type="ChEBI" id="CHEBI:15361"/>
        <dbReference type="ChEBI" id="CHEBI:15377"/>
        <dbReference type="ChEBI" id="CHEBI:15378"/>
        <dbReference type="ChEBI" id="CHEBI:29067"/>
        <dbReference type="ChEBI" id="CHEBI:57278"/>
        <dbReference type="EC" id="3.7.1.5"/>
    </reaction>
</comment>
<sequence>MSSKLQNFVKFGRTIICVGRNYRAHASELGNPIPSEPFVFLKPVSSYITQGQDIKLPLGASEIHHEVELGVVIGSRCSSVTESNIPDHIGGYFLALDMTDRNRQKSAQTKGLPWTVAKGFDTACPVSDFVPKDRIPDPQNVDLWLKVNGNLRQSGNTKLMIFPVKKLISWISERITLEEGDVILTGTPEGVGPVRSGDIIECGLGDITKMKYSIK</sequence>
<dbReference type="GO" id="GO:0005739">
    <property type="term" value="C:mitochondrion"/>
    <property type="evidence" value="ECO:0007669"/>
    <property type="project" value="TreeGrafter"/>
</dbReference>
<dbReference type="FunFam" id="3.90.850.10:FF:000003">
    <property type="entry name" value="Fumarylacetoacetate hydrolase domain-containing 1"/>
    <property type="match status" value="1"/>
</dbReference>
<dbReference type="Gene3D" id="3.90.850.10">
    <property type="entry name" value="Fumarylacetoacetase-like, C-terminal domain"/>
    <property type="match status" value="1"/>
</dbReference>
<evidence type="ECO:0000256" key="3">
    <source>
        <dbReference type="ARBA" id="ARBA00022723"/>
    </source>
</evidence>
<evidence type="ECO:0000256" key="13">
    <source>
        <dbReference type="ARBA" id="ARBA00047973"/>
    </source>
</evidence>